<protein>
    <submittedName>
        <fullName evidence="1">Uncharacterized protein</fullName>
    </submittedName>
</protein>
<proteinExistence type="predicted"/>
<evidence type="ECO:0000313" key="2">
    <source>
        <dbReference type="Proteomes" id="UP000236928"/>
    </source>
</evidence>
<dbReference type="Proteomes" id="UP000236928">
    <property type="component" value="Unassembled WGS sequence"/>
</dbReference>
<gene>
    <name evidence="1" type="ORF">CmeUKMEL1_15515</name>
</gene>
<reference evidence="1 2" key="1">
    <citation type="submission" date="2014-04" db="EMBL/GenBank/DDBJ databases">
        <title>Comparative Genomics of Cryptosporidium Species.</title>
        <authorList>
            <person name="Silva J.C."/>
            <person name="Su Q."/>
            <person name="Chalmers R."/>
            <person name="Chibucos M.C."/>
            <person name="Elwin K."/>
            <person name="Godinez A."/>
            <person name="Guo F."/>
            <person name="Huynh K."/>
            <person name="Orvis J."/>
            <person name="Ott S."/>
            <person name="Sadzewicz L."/>
            <person name="Sengamalay N."/>
            <person name="Shetty A."/>
            <person name="Sun M."/>
            <person name="Tallon L."/>
            <person name="Xiao L."/>
            <person name="Zhang H."/>
            <person name="Fraser C.M."/>
            <person name="Zhu G."/>
            <person name="Kissinger J."/>
            <person name="Widmer G."/>
        </authorList>
    </citation>
    <scope>NUCLEOTIDE SEQUENCE [LARGE SCALE GENOMIC DNA]</scope>
    <source>
        <strain evidence="1 2">UKMEL1</strain>
    </source>
</reference>
<dbReference type="VEuPathDB" id="CryptoDB:CmeUKMEL1_15515"/>
<organism evidence="1 2">
    <name type="scientific">Cryptosporidium meleagridis</name>
    <dbReference type="NCBI Taxonomy" id="93969"/>
    <lineage>
        <taxon>Eukaryota</taxon>
        <taxon>Sar</taxon>
        <taxon>Alveolata</taxon>
        <taxon>Apicomplexa</taxon>
        <taxon>Conoidasida</taxon>
        <taxon>Coccidia</taxon>
        <taxon>Eucoccidiorida</taxon>
        <taxon>Eimeriorina</taxon>
        <taxon>Cryptosporidiidae</taxon>
        <taxon>Cryptosporidium</taxon>
    </lineage>
</organism>
<accession>A0A2P4Z4T3</accession>
<dbReference type="OrthoDB" id="337620at2759"/>
<dbReference type="EMBL" id="JIBK01000049">
    <property type="protein sequence ID" value="POM85062.1"/>
    <property type="molecule type" value="Genomic_DNA"/>
</dbReference>
<sequence length="346" mass="40355">MEINNCVNILLGIVGLYNNLSAHHFKKKASKCDIICIYHNFEESDLNSILDVGRYPINHVSYEKFYKTGSMLFAPFFKKIKKFFNKNKNNIFMWYSYFRGNIYLENSSRIRFEVSDGYNLQKQSIDFWEFDMGGCFLNFRRLILANVNFTYFCSINKQISCIKSLRYSIKEIVWKNFISELIFNPQIQLNKIENDTVIVNLSDITSFIIWGKFSSSNLTKDFLTLFGYGELIPIGSNSFQSNNCDFGNYILKSIVFSREDVLYFISVFPINKVVGPDFNNYLIPKQFINMFELHHSNSNLLSNINKIHSGKSSNPKFIKFIFYDSVNVTKACADPENNIHLQVISF</sequence>
<dbReference type="AlphaFoldDB" id="A0A2P4Z4T3"/>
<name>A0A2P4Z4T3_9CRYT</name>
<keyword evidence="2" id="KW-1185">Reference proteome</keyword>
<evidence type="ECO:0000313" key="1">
    <source>
        <dbReference type="EMBL" id="POM85062.1"/>
    </source>
</evidence>
<comment type="caution">
    <text evidence="1">The sequence shown here is derived from an EMBL/GenBank/DDBJ whole genome shotgun (WGS) entry which is preliminary data.</text>
</comment>